<dbReference type="PROSITE" id="PS50887">
    <property type="entry name" value="GGDEF"/>
    <property type="match status" value="1"/>
</dbReference>
<dbReference type="Pfam" id="PF00990">
    <property type="entry name" value="GGDEF"/>
    <property type="match status" value="1"/>
</dbReference>
<dbReference type="InterPro" id="IPR001633">
    <property type="entry name" value="EAL_dom"/>
</dbReference>
<dbReference type="CDD" id="cd00130">
    <property type="entry name" value="PAS"/>
    <property type="match status" value="1"/>
</dbReference>
<dbReference type="InterPro" id="IPR000160">
    <property type="entry name" value="GGDEF_dom"/>
</dbReference>
<dbReference type="PROSITE" id="PS50883">
    <property type="entry name" value="EAL"/>
    <property type="match status" value="1"/>
</dbReference>
<feature type="domain" description="GGDEF" evidence="3">
    <location>
        <begin position="246"/>
        <end position="378"/>
    </location>
</feature>
<dbReference type="SUPFAM" id="SSF55073">
    <property type="entry name" value="Nucleotide cyclase"/>
    <property type="match status" value="1"/>
</dbReference>
<dbReference type="Gene3D" id="3.30.70.270">
    <property type="match status" value="1"/>
</dbReference>
<organism evidence="4 5">
    <name type="scientific">Ralstonia condita</name>
    <dbReference type="NCBI Taxonomy" id="3058600"/>
    <lineage>
        <taxon>Bacteria</taxon>
        <taxon>Pseudomonadati</taxon>
        <taxon>Pseudomonadota</taxon>
        <taxon>Betaproteobacteria</taxon>
        <taxon>Burkholderiales</taxon>
        <taxon>Burkholderiaceae</taxon>
        <taxon>Ralstonia</taxon>
    </lineage>
</organism>
<evidence type="ECO:0000259" key="1">
    <source>
        <dbReference type="PROSITE" id="PS50112"/>
    </source>
</evidence>
<dbReference type="Gene3D" id="3.20.20.450">
    <property type="entry name" value="EAL domain"/>
    <property type="match status" value="1"/>
</dbReference>
<dbReference type="PROSITE" id="PS50112">
    <property type="entry name" value="PAS"/>
    <property type="match status" value="1"/>
</dbReference>
<protein>
    <recommendedName>
        <fullName evidence="6">Diguanylate cyclase</fullName>
    </recommendedName>
</protein>
<dbReference type="SMART" id="SM00091">
    <property type="entry name" value="PAS"/>
    <property type="match status" value="1"/>
</dbReference>
<accession>A0ABN9IMY5</accession>
<dbReference type="InterPro" id="IPR043128">
    <property type="entry name" value="Rev_trsase/Diguanyl_cyclase"/>
</dbReference>
<dbReference type="CDD" id="cd01948">
    <property type="entry name" value="EAL"/>
    <property type="match status" value="1"/>
</dbReference>
<dbReference type="PANTHER" id="PTHR44757:SF2">
    <property type="entry name" value="BIOFILM ARCHITECTURE MAINTENANCE PROTEIN MBAA"/>
    <property type="match status" value="1"/>
</dbReference>
<dbReference type="Pfam" id="PF00563">
    <property type="entry name" value="EAL"/>
    <property type="match status" value="1"/>
</dbReference>
<keyword evidence="5" id="KW-1185">Reference proteome</keyword>
<sequence length="652" mass="72089">MALPRKICAPLPLYLTRRRRLGPARRHALLEAALNSLPFPTRGAGLSIVADGLPADCPARGEPPGFCPKLDLLSMVNALTEGILVCGADRCVSYANPSAARLLGLPLDELVGRPLPTVVHAAVDEFETSIHETDWPDLDVLAEGQPQLNQIFGLHCLDGRTVWVSSNWTPLYTEGGHSTTAAPGAARPGARPYSVLVSLVDITQIREAQQRIRHLATHDTLTGLLNRSALEDRLEHALALGRRNRSRVSVMFLDLDRFKNVNDTLGHQFGDMLLREVAARLQACAREADTVARLGGDEFVVMLESLDAMGTRRVAERILSAIGAPFHIEGQELYLGVSIGIAVAPRDGDDPHTLLRKADAAMYLAKERGRNNFQTFTSDLDDRVSRRFRIESGLRRASDRNEFYADYQPRVDVRSGRIVGVEALIRWNSADFGRMMPGQFIQDAEETGLIVEIDRWILRAACDQLARWRRIGLPHLRMSINLSGQAFSSGKLSDMVRRALSSSGLPGDAVELEMTEGILIRDDPSLHALLTELRAMGVSLALDDFGTGYSSLSYLHRFPIDTLKIDRSFVQDLPHVAERAAITRAIIMMAQAMGMRTVAEGVESTGQLDFLREVGCDEFQGYLLTRPLEPGAVQNLVRENARRYGERIPRFL</sequence>
<dbReference type="PANTHER" id="PTHR44757">
    <property type="entry name" value="DIGUANYLATE CYCLASE DGCP"/>
    <property type="match status" value="1"/>
</dbReference>
<dbReference type="SMART" id="SM00052">
    <property type="entry name" value="EAL"/>
    <property type="match status" value="1"/>
</dbReference>
<dbReference type="InterPro" id="IPR052155">
    <property type="entry name" value="Biofilm_reg_signaling"/>
</dbReference>
<reference evidence="4 5" key="1">
    <citation type="submission" date="2023-07" db="EMBL/GenBank/DDBJ databases">
        <authorList>
            <person name="Peeters C."/>
        </authorList>
    </citation>
    <scope>NUCLEOTIDE SEQUENCE [LARGE SCALE GENOMIC DNA]</scope>
    <source>
        <strain evidence="4 5">LMG 7141</strain>
    </source>
</reference>
<dbReference type="Pfam" id="PF00989">
    <property type="entry name" value="PAS"/>
    <property type="match status" value="1"/>
</dbReference>
<dbReference type="InterPro" id="IPR035919">
    <property type="entry name" value="EAL_sf"/>
</dbReference>
<evidence type="ECO:0000259" key="3">
    <source>
        <dbReference type="PROSITE" id="PS50887"/>
    </source>
</evidence>
<dbReference type="SMART" id="SM00267">
    <property type="entry name" value="GGDEF"/>
    <property type="match status" value="1"/>
</dbReference>
<evidence type="ECO:0008006" key="6">
    <source>
        <dbReference type="Google" id="ProtNLM"/>
    </source>
</evidence>
<evidence type="ECO:0000313" key="4">
    <source>
        <dbReference type="EMBL" id="CAJ0785560.1"/>
    </source>
</evidence>
<dbReference type="SUPFAM" id="SSF55785">
    <property type="entry name" value="PYP-like sensor domain (PAS domain)"/>
    <property type="match status" value="1"/>
</dbReference>
<gene>
    <name evidence="4" type="ORF">LMG7141_01658</name>
</gene>
<dbReference type="Proteomes" id="UP001189616">
    <property type="component" value="Unassembled WGS sequence"/>
</dbReference>
<dbReference type="NCBIfam" id="TIGR00254">
    <property type="entry name" value="GGDEF"/>
    <property type="match status" value="1"/>
</dbReference>
<dbReference type="InterPro" id="IPR029787">
    <property type="entry name" value="Nucleotide_cyclase"/>
</dbReference>
<dbReference type="InterPro" id="IPR013767">
    <property type="entry name" value="PAS_fold"/>
</dbReference>
<dbReference type="SUPFAM" id="SSF141868">
    <property type="entry name" value="EAL domain-like"/>
    <property type="match status" value="1"/>
</dbReference>
<dbReference type="CDD" id="cd01949">
    <property type="entry name" value="GGDEF"/>
    <property type="match status" value="1"/>
</dbReference>
<feature type="domain" description="PAS" evidence="1">
    <location>
        <begin position="68"/>
        <end position="113"/>
    </location>
</feature>
<dbReference type="InterPro" id="IPR035965">
    <property type="entry name" value="PAS-like_dom_sf"/>
</dbReference>
<dbReference type="InterPro" id="IPR000014">
    <property type="entry name" value="PAS"/>
</dbReference>
<proteinExistence type="predicted"/>
<dbReference type="Gene3D" id="3.30.450.20">
    <property type="entry name" value="PAS domain"/>
    <property type="match status" value="1"/>
</dbReference>
<dbReference type="EMBL" id="CATYWO010000002">
    <property type="protein sequence ID" value="CAJ0785560.1"/>
    <property type="molecule type" value="Genomic_DNA"/>
</dbReference>
<name>A0ABN9IMY5_9RALS</name>
<comment type="caution">
    <text evidence="4">The sequence shown here is derived from an EMBL/GenBank/DDBJ whole genome shotgun (WGS) entry which is preliminary data.</text>
</comment>
<feature type="domain" description="EAL" evidence="2">
    <location>
        <begin position="387"/>
        <end position="641"/>
    </location>
</feature>
<evidence type="ECO:0000313" key="5">
    <source>
        <dbReference type="Proteomes" id="UP001189616"/>
    </source>
</evidence>
<evidence type="ECO:0000259" key="2">
    <source>
        <dbReference type="PROSITE" id="PS50883"/>
    </source>
</evidence>